<proteinExistence type="inferred from homology"/>
<dbReference type="CDD" id="cd00593">
    <property type="entry name" value="RIBOc"/>
    <property type="match status" value="1"/>
</dbReference>
<evidence type="ECO:0000256" key="5">
    <source>
        <dbReference type="ARBA" id="ARBA00022801"/>
    </source>
</evidence>
<gene>
    <name evidence="6" type="primary">mrnC</name>
    <name evidence="8" type="ORF">EDD79_102831</name>
</gene>
<dbReference type="OrthoDB" id="46571at2"/>
<evidence type="ECO:0000256" key="6">
    <source>
        <dbReference type="HAMAP-Rule" id="MF_01468"/>
    </source>
</evidence>
<dbReference type="PANTHER" id="PTHR34276:SF1">
    <property type="entry name" value="MINI-RIBONUCLEASE 3"/>
    <property type="match status" value="1"/>
</dbReference>
<name>A0A4R2TDL5_9FIRM</name>
<dbReference type="Pfam" id="PF00636">
    <property type="entry name" value="Ribonuclease_3"/>
    <property type="match status" value="1"/>
</dbReference>
<keyword evidence="6" id="KW-0694">RNA-binding</keyword>
<comment type="function">
    <text evidence="6">Involved in correct processing of both the 5' and 3' ends of 23S rRNA precursor. Processes 30S rRNA precursor transcript even in absence of ribonuclease 3 (Rnc); Rnc processes 30S rRNA into smaller rRNA precursors.</text>
</comment>
<dbReference type="InterPro" id="IPR000999">
    <property type="entry name" value="RNase_III_dom"/>
</dbReference>
<dbReference type="GO" id="GO:0019843">
    <property type="term" value="F:rRNA binding"/>
    <property type="evidence" value="ECO:0007669"/>
    <property type="project" value="UniProtKB-UniRule"/>
</dbReference>
<dbReference type="RefSeq" id="WP_132848980.1">
    <property type="nucleotide sequence ID" value="NZ_CP058648.1"/>
</dbReference>
<keyword evidence="5 6" id="KW-0378">Hydrolase</keyword>
<dbReference type="SUPFAM" id="SSF69065">
    <property type="entry name" value="RNase III domain-like"/>
    <property type="match status" value="1"/>
</dbReference>
<dbReference type="HAMAP" id="MF_01468">
    <property type="entry name" value="RNase_Mini_III"/>
    <property type="match status" value="1"/>
</dbReference>
<dbReference type="GO" id="GO:0004525">
    <property type="term" value="F:ribonuclease III activity"/>
    <property type="evidence" value="ECO:0007669"/>
    <property type="project" value="InterPro"/>
</dbReference>
<evidence type="ECO:0000256" key="3">
    <source>
        <dbReference type="ARBA" id="ARBA00022722"/>
    </source>
</evidence>
<comment type="subunit">
    <text evidence="6">Homodimer.</text>
</comment>
<evidence type="ECO:0000256" key="4">
    <source>
        <dbReference type="ARBA" id="ARBA00022759"/>
    </source>
</evidence>
<sequence>MTDILHSFLCNGKPKTEAEVKMMAPLVLAYMGDAIYEVFIRSYLVSKRNVSVNELHKEATSYVKAKSQAEVVHALENQLSEDEWAVIKKGRNQKSSTVPKNAVLSDYKYATGFETLVGYLFYTGKLDRLCEILNKSVQIINEKKIGTIP</sequence>
<dbReference type="EC" id="3.1.26.-" evidence="6"/>
<comment type="similarity">
    <text evidence="6">Belongs to the MrnC RNase family.</text>
</comment>
<evidence type="ECO:0000256" key="2">
    <source>
        <dbReference type="ARBA" id="ARBA00022552"/>
    </source>
</evidence>
<dbReference type="GO" id="GO:0006364">
    <property type="term" value="P:rRNA processing"/>
    <property type="evidence" value="ECO:0007669"/>
    <property type="project" value="UniProtKB-UniRule"/>
</dbReference>
<accession>A0A4R2TDL5</accession>
<keyword evidence="6" id="KW-0963">Cytoplasm</keyword>
<feature type="domain" description="RNase III" evidence="7">
    <location>
        <begin position="3"/>
        <end position="144"/>
    </location>
</feature>
<dbReference type="Gene3D" id="1.10.1520.10">
    <property type="entry name" value="Ribonuclease III domain"/>
    <property type="match status" value="1"/>
</dbReference>
<keyword evidence="4 6" id="KW-0255">Endonuclease</keyword>
<keyword evidence="3 6" id="KW-0540">Nuclease</keyword>
<keyword evidence="2 6" id="KW-0698">rRNA processing</keyword>
<keyword evidence="6" id="KW-0699">rRNA-binding</keyword>
<evidence type="ECO:0000313" key="9">
    <source>
        <dbReference type="Proteomes" id="UP000295504"/>
    </source>
</evidence>
<comment type="subcellular location">
    <subcellularLocation>
        <location evidence="6">Cytoplasm</location>
    </subcellularLocation>
</comment>
<dbReference type="InterPro" id="IPR008226">
    <property type="entry name" value="Mini3_fam"/>
</dbReference>
<organism evidence="8 9">
    <name type="scientific">Serpentinicella alkaliphila</name>
    <dbReference type="NCBI Taxonomy" id="1734049"/>
    <lineage>
        <taxon>Bacteria</taxon>
        <taxon>Bacillati</taxon>
        <taxon>Bacillota</taxon>
        <taxon>Clostridia</taxon>
        <taxon>Peptostreptococcales</taxon>
        <taxon>Natronincolaceae</taxon>
        <taxon>Serpentinicella</taxon>
    </lineage>
</organism>
<protein>
    <recommendedName>
        <fullName evidence="6">Mini-ribonuclease 3</fullName>
        <shortName evidence="6">Mini-3</shortName>
        <shortName evidence="6">Mini-RNase 3</shortName>
        <ecNumber evidence="6">3.1.26.-</ecNumber>
    </recommendedName>
    <alternativeName>
        <fullName evidence="6">Mini-RNase III</fullName>
        <shortName evidence="6">Mini-III</shortName>
    </alternativeName>
</protein>
<comment type="cofactor">
    <cofactor evidence="6">
        <name>Mg(2+)</name>
        <dbReference type="ChEBI" id="CHEBI:18420"/>
    </cofactor>
</comment>
<dbReference type="PIRSF" id="PIRSF005520">
    <property type="entry name" value="UCP005520"/>
    <property type="match status" value="1"/>
</dbReference>
<keyword evidence="9" id="KW-1185">Reference proteome</keyword>
<keyword evidence="6" id="KW-0460">Magnesium</keyword>
<dbReference type="Proteomes" id="UP000295504">
    <property type="component" value="Unassembled WGS sequence"/>
</dbReference>
<dbReference type="GO" id="GO:0005737">
    <property type="term" value="C:cytoplasm"/>
    <property type="evidence" value="ECO:0007669"/>
    <property type="project" value="UniProtKB-SubCell"/>
</dbReference>
<evidence type="ECO:0000259" key="7">
    <source>
        <dbReference type="SMART" id="SM00535"/>
    </source>
</evidence>
<dbReference type="AlphaFoldDB" id="A0A4R2TDL5"/>
<feature type="active site" evidence="6">
    <location>
        <position position="33"/>
    </location>
</feature>
<dbReference type="EMBL" id="SLYC01000028">
    <property type="protein sequence ID" value="TCQ00626.1"/>
    <property type="molecule type" value="Genomic_DNA"/>
</dbReference>
<comment type="caution">
    <text evidence="8">The sequence shown here is derived from an EMBL/GenBank/DDBJ whole genome shotgun (WGS) entry which is preliminary data.</text>
</comment>
<reference evidence="8 9" key="1">
    <citation type="submission" date="2019-03" db="EMBL/GenBank/DDBJ databases">
        <title>Genomic Encyclopedia of Type Strains, Phase IV (KMG-IV): sequencing the most valuable type-strain genomes for metagenomic binning, comparative biology and taxonomic classification.</title>
        <authorList>
            <person name="Goeker M."/>
        </authorList>
    </citation>
    <scope>NUCLEOTIDE SEQUENCE [LARGE SCALE GENOMIC DNA]</scope>
    <source>
        <strain evidence="8 9">DSM 100013</strain>
    </source>
</reference>
<dbReference type="SMART" id="SM00535">
    <property type="entry name" value="RIBOc"/>
    <property type="match status" value="1"/>
</dbReference>
<dbReference type="PANTHER" id="PTHR34276">
    <property type="entry name" value="MINI-RIBONUCLEASE 3"/>
    <property type="match status" value="1"/>
</dbReference>
<evidence type="ECO:0000256" key="1">
    <source>
        <dbReference type="ARBA" id="ARBA00022517"/>
    </source>
</evidence>
<dbReference type="InterPro" id="IPR036389">
    <property type="entry name" value="RNase_III_sf"/>
</dbReference>
<evidence type="ECO:0000313" key="8">
    <source>
        <dbReference type="EMBL" id="TCQ00626.1"/>
    </source>
</evidence>
<keyword evidence="1 6" id="KW-0690">Ribosome biogenesis</keyword>